<evidence type="ECO:0000256" key="9">
    <source>
        <dbReference type="SAM" id="Phobius"/>
    </source>
</evidence>
<keyword evidence="11" id="KW-1185">Reference proteome</keyword>
<feature type="transmembrane region" description="Helical" evidence="9">
    <location>
        <begin position="246"/>
        <end position="265"/>
    </location>
</feature>
<protein>
    <submittedName>
        <fullName evidence="10">Lipid II flippase MurJ</fullName>
    </submittedName>
</protein>
<feature type="region of interest" description="Disordered" evidence="8">
    <location>
        <begin position="296"/>
        <end position="402"/>
    </location>
</feature>
<accession>A0ABU2LGF7</accession>
<feature type="non-terminal residue" evidence="10">
    <location>
        <position position="402"/>
    </location>
</feature>
<dbReference type="Pfam" id="PF03023">
    <property type="entry name" value="MurJ"/>
    <property type="match status" value="1"/>
</dbReference>
<evidence type="ECO:0000256" key="4">
    <source>
        <dbReference type="ARBA" id="ARBA00022960"/>
    </source>
</evidence>
<feature type="transmembrane region" description="Helical" evidence="9">
    <location>
        <begin position="223"/>
        <end position="240"/>
    </location>
</feature>
<gene>
    <name evidence="10" type="ORF">RM780_27525</name>
</gene>
<sequence length="402" mass="39633">MSARSLPRQEGAGRGGGAGEAERQPGRARTLPRGDGGAGERPRRAWHGRARRPGPAGGRGEGRFVVRAAGGTALLVGAGALGGLVRDQIVAGLFGAGRAADAFLVSWTVPEFAATLLIDEAMAFVLVPAFSVALASGGTPAVRRLIAGTLPRLLLALAAATAALAAGAPLLVRLLAPGLPDPALAVDCTRLTAVTVLTFGLAGYFSAALRAHRSYLPPAAVNLAYNAGIVALALPLHAAWGVRAAAAGVATGGTLMALIQLPFFLRHIRAARPRDAVAHEPSGLGAGASSALWASTRRPAAVPGTRPGRSPAPAPASGPPGWPGPAARAVCHADEEADEGSASRSSGLAAGRRAALWRESASSADGPAGSPGGTVVAGAPGGAGPGSPPGGPAAEGVTRPPS</sequence>
<name>A0ABU2LGF7_9ACTN</name>
<keyword evidence="7 9" id="KW-0472">Membrane</keyword>
<feature type="transmembrane region" description="Helical" evidence="9">
    <location>
        <begin position="64"/>
        <end position="85"/>
    </location>
</feature>
<evidence type="ECO:0000313" key="11">
    <source>
        <dbReference type="Proteomes" id="UP001183388"/>
    </source>
</evidence>
<dbReference type="EMBL" id="JAVREN010000096">
    <property type="protein sequence ID" value="MDT0310667.1"/>
    <property type="molecule type" value="Genomic_DNA"/>
</dbReference>
<feature type="compositionally biased region" description="Pro residues" evidence="8">
    <location>
        <begin position="310"/>
        <end position="323"/>
    </location>
</feature>
<feature type="transmembrane region" description="Helical" evidence="9">
    <location>
        <begin position="191"/>
        <end position="211"/>
    </location>
</feature>
<evidence type="ECO:0000256" key="2">
    <source>
        <dbReference type="ARBA" id="ARBA00022475"/>
    </source>
</evidence>
<feature type="compositionally biased region" description="Low complexity" evidence="8">
    <location>
        <begin position="340"/>
        <end position="378"/>
    </location>
</feature>
<dbReference type="RefSeq" id="WP_311633632.1">
    <property type="nucleotide sequence ID" value="NZ_JAVREN010000096.1"/>
</dbReference>
<evidence type="ECO:0000256" key="6">
    <source>
        <dbReference type="ARBA" id="ARBA00022989"/>
    </source>
</evidence>
<keyword evidence="6 9" id="KW-1133">Transmembrane helix</keyword>
<keyword evidence="5" id="KW-0573">Peptidoglycan synthesis</keyword>
<organism evidence="10 11">
    <name type="scientific">Streptomyces boetiae</name>
    <dbReference type="NCBI Taxonomy" id="3075541"/>
    <lineage>
        <taxon>Bacteria</taxon>
        <taxon>Bacillati</taxon>
        <taxon>Actinomycetota</taxon>
        <taxon>Actinomycetes</taxon>
        <taxon>Kitasatosporales</taxon>
        <taxon>Streptomycetaceae</taxon>
        <taxon>Streptomyces</taxon>
    </lineage>
</organism>
<feature type="transmembrane region" description="Helical" evidence="9">
    <location>
        <begin position="121"/>
        <end position="141"/>
    </location>
</feature>
<dbReference type="Proteomes" id="UP001183388">
    <property type="component" value="Unassembled WGS sequence"/>
</dbReference>
<evidence type="ECO:0000313" key="10">
    <source>
        <dbReference type="EMBL" id="MDT0310667.1"/>
    </source>
</evidence>
<proteinExistence type="predicted"/>
<dbReference type="InterPro" id="IPR004268">
    <property type="entry name" value="MurJ"/>
</dbReference>
<feature type="transmembrane region" description="Helical" evidence="9">
    <location>
        <begin position="153"/>
        <end position="171"/>
    </location>
</feature>
<keyword evidence="4" id="KW-0133">Cell shape</keyword>
<comment type="caution">
    <text evidence="10">The sequence shown here is derived from an EMBL/GenBank/DDBJ whole genome shotgun (WGS) entry which is preliminary data.</text>
</comment>
<evidence type="ECO:0000256" key="1">
    <source>
        <dbReference type="ARBA" id="ARBA00004651"/>
    </source>
</evidence>
<dbReference type="PANTHER" id="PTHR47019:SF1">
    <property type="entry name" value="LIPID II FLIPPASE MURJ"/>
    <property type="match status" value="1"/>
</dbReference>
<keyword evidence="2" id="KW-1003">Cell membrane</keyword>
<evidence type="ECO:0000256" key="5">
    <source>
        <dbReference type="ARBA" id="ARBA00022984"/>
    </source>
</evidence>
<evidence type="ECO:0000256" key="7">
    <source>
        <dbReference type="ARBA" id="ARBA00023136"/>
    </source>
</evidence>
<comment type="subcellular location">
    <subcellularLocation>
        <location evidence="1">Cell membrane</location>
        <topology evidence="1">Multi-pass membrane protein</topology>
    </subcellularLocation>
</comment>
<dbReference type="PANTHER" id="PTHR47019">
    <property type="entry name" value="LIPID II FLIPPASE MURJ"/>
    <property type="match status" value="1"/>
</dbReference>
<evidence type="ECO:0000256" key="8">
    <source>
        <dbReference type="SAM" id="MobiDB-lite"/>
    </source>
</evidence>
<evidence type="ECO:0000256" key="3">
    <source>
        <dbReference type="ARBA" id="ARBA00022692"/>
    </source>
</evidence>
<feature type="region of interest" description="Disordered" evidence="8">
    <location>
        <begin position="1"/>
        <end position="61"/>
    </location>
</feature>
<keyword evidence="3 9" id="KW-0812">Transmembrane</keyword>
<reference evidence="11" key="1">
    <citation type="submission" date="2023-07" db="EMBL/GenBank/DDBJ databases">
        <title>30 novel species of actinomycetes from the DSMZ collection.</title>
        <authorList>
            <person name="Nouioui I."/>
        </authorList>
    </citation>
    <scope>NUCLEOTIDE SEQUENCE [LARGE SCALE GENOMIC DNA]</scope>
    <source>
        <strain evidence="11">DSM 44917</strain>
    </source>
</reference>
<dbReference type="InterPro" id="IPR051050">
    <property type="entry name" value="Lipid_II_flippase_MurJ/MviN"/>
</dbReference>